<name>A0AAD8BD16_BIOPF</name>
<dbReference type="Proteomes" id="UP001233172">
    <property type="component" value="Unassembled WGS sequence"/>
</dbReference>
<evidence type="ECO:0000313" key="1">
    <source>
        <dbReference type="EMBL" id="KAK0052348.1"/>
    </source>
</evidence>
<protein>
    <submittedName>
        <fullName evidence="1">Adult enhancer factor 1</fullName>
    </submittedName>
</protein>
<gene>
    <name evidence="1" type="ORF">Bpfe_018178</name>
</gene>
<dbReference type="AlphaFoldDB" id="A0AAD8BD16"/>
<reference evidence="1" key="1">
    <citation type="journal article" date="2023" name="PLoS Negl. Trop. Dis.">
        <title>A genome sequence for Biomphalaria pfeifferi, the major vector snail for the human-infecting parasite Schistosoma mansoni.</title>
        <authorList>
            <person name="Bu L."/>
            <person name="Lu L."/>
            <person name="Laidemitt M.R."/>
            <person name="Zhang S.M."/>
            <person name="Mutuku M."/>
            <person name="Mkoji G."/>
            <person name="Steinauer M."/>
            <person name="Loker E.S."/>
        </authorList>
    </citation>
    <scope>NUCLEOTIDE SEQUENCE</scope>
    <source>
        <strain evidence="1">KasaAsao</strain>
    </source>
</reference>
<sequence>MMPFIAEDLFTTIKSLLRRILQAETLSKLKSPRNLIAHDLKSKDIFLAYSKIEIGIASSKVLQKIKATDLQIMTLKDECRQFISSLVAKLLDKSPVMICLVQKLSCLNPSLIASSPQLAASQFRDLLTILADSGRISLNDCDQIYNKFIKCLVALVENNVKPKFELFHPATGCLDDFLYINFKPLDAALWDALRPLLLLSHGQATVERGFSYNKEVMIENMHKETLVAQRRVCDFLKVNGGVLDVAITKPLLTAAASGCQNYHQYLEKEKTKKLRWPKI</sequence>
<proteinExistence type="predicted"/>
<keyword evidence="2" id="KW-1185">Reference proteome</keyword>
<organism evidence="1 2">
    <name type="scientific">Biomphalaria pfeifferi</name>
    <name type="common">Bloodfluke planorb</name>
    <name type="synonym">Freshwater snail</name>
    <dbReference type="NCBI Taxonomy" id="112525"/>
    <lineage>
        <taxon>Eukaryota</taxon>
        <taxon>Metazoa</taxon>
        <taxon>Spiralia</taxon>
        <taxon>Lophotrochozoa</taxon>
        <taxon>Mollusca</taxon>
        <taxon>Gastropoda</taxon>
        <taxon>Heterobranchia</taxon>
        <taxon>Euthyneura</taxon>
        <taxon>Panpulmonata</taxon>
        <taxon>Hygrophila</taxon>
        <taxon>Lymnaeoidea</taxon>
        <taxon>Planorbidae</taxon>
        <taxon>Biomphalaria</taxon>
    </lineage>
</organism>
<evidence type="ECO:0000313" key="2">
    <source>
        <dbReference type="Proteomes" id="UP001233172"/>
    </source>
</evidence>
<comment type="caution">
    <text evidence="1">The sequence shown here is derived from an EMBL/GenBank/DDBJ whole genome shotgun (WGS) entry which is preliminary data.</text>
</comment>
<accession>A0AAD8BD16</accession>
<reference evidence="1" key="2">
    <citation type="submission" date="2023-04" db="EMBL/GenBank/DDBJ databases">
        <authorList>
            <person name="Bu L."/>
            <person name="Lu L."/>
            <person name="Laidemitt M.R."/>
            <person name="Zhang S.M."/>
            <person name="Mutuku M."/>
            <person name="Mkoji G."/>
            <person name="Steinauer M."/>
            <person name="Loker E.S."/>
        </authorList>
    </citation>
    <scope>NUCLEOTIDE SEQUENCE</scope>
    <source>
        <strain evidence="1">KasaAsao</strain>
        <tissue evidence="1">Whole Snail</tissue>
    </source>
</reference>
<dbReference type="EMBL" id="JASAOG010000095">
    <property type="protein sequence ID" value="KAK0052348.1"/>
    <property type="molecule type" value="Genomic_DNA"/>
</dbReference>